<dbReference type="Proteomes" id="UP000066480">
    <property type="component" value="Chromosome"/>
</dbReference>
<feature type="transmembrane region" description="Helical" evidence="1">
    <location>
        <begin position="214"/>
        <end position="235"/>
    </location>
</feature>
<dbReference type="AlphaFoldDB" id="A0A0K1JJX7"/>
<evidence type="ECO:0000313" key="2">
    <source>
        <dbReference type="EMBL" id="AKU16888.1"/>
    </source>
</evidence>
<dbReference type="OrthoDB" id="3631561at2"/>
<dbReference type="PANTHER" id="PTHR35791">
    <property type="entry name" value="UPF0754 MEMBRANE PROTEIN YHEB"/>
    <property type="match status" value="1"/>
</dbReference>
<sequence length="434" mass="48646">MEPASVIPLVHAEGLVMHLSVPLFTGIIGWITNWTGVLMLFYPIQFKGIRIPGMKTAAQFLPRKVLEVPVGLTKGKFGWQGIIPSRAAKMGSIAVDKGLTKLGTTTEFYEQLDPDAIADHILRTSKPEIDRIVDRIMRTYYPTLWANVPPSMRAMIKARIEQRLPKLIYDLTQEIGLNIDQLLDVKLMVIGYMEEDPRLANIIFQEMGKRDLRLIVHFGFVFGFILGIPLMFLVAAFPIWWLLPVCGAVIGYVTNWLAIAVIFQPVKPRGIGPFKFQGLFIRRQDQVADVWARIISERIVTLTNIGYELFNGPRGDRTHKMIENLMRPVVDSAVGVAKVPVRAAIGREAYDTMSRFAVAEATDLASTSLLDEEFNDRQSGKIRELVAEKTRAMSSHDFAEMLRSAIKEDEWLLILHGAVLGIVAGLAHLIIFGV</sequence>
<gene>
    <name evidence="2" type="ORF">VV02_15135</name>
</gene>
<evidence type="ECO:0000256" key="1">
    <source>
        <dbReference type="SAM" id="Phobius"/>
    </source>
</evidence>
<dbReference type="STRING" id="571913.VV02_15135"/>
<dbReference type="KEGG" id="lmoi:VV02_15135"/>
<dbReference type="PANTHER" id="PTHR35791:SF1">
    <property type="entry name" value="UPF0754 MEMBRANE PROTEIN YHEB"/>
    <property type="match status" value="1"/>
</dbReference>
<keyword evidence="3" id="KW-1185">Reference proteome</keyword>
<feature type="transmembrane region" description="Helical" evidence="1">
    <location>
        <begin position="241"/>
        <end position="263"/>
    </location>
</feature>
<dbReference type="EMBL" id="CP011112">
    <property type="protein sequence ID" value="AKU16888.1"/>
    <property type="molecule type" value="Genomic_DNA"/>
</dbReference>
<keyword evidence="1" id="KW-0812">Transmembrane</keyword>
<organism evidence="2 3">
    <name type="scientific">Luteipulveratus mongoliensis</name>
    <dbReference type="NCBI Taxonomy" id="571913"/>
    <lineage>
        <taxon>Bacteria</taxon>
        <taxon>Bacillati</taxon>
        <taxon>Actinomycetota</taxon>
        <taxon>Actinomycetes</taxon>
        <taxon>Micrococcales</taxon>
        <taxon>Dermacoccaceae</taxon>
        <taxon>Luteipulveratus</taxon>
    </lineage>
</organism>
<keyword evidence="1" id="KW-1133">Transmembrane helix</keyword>
<dbReference type="PATRIC" id="fig|571913.6.peg.3070"/>
<evidence type="ECO:0008006" key="4">
    <source>
        <dbReference type="Google" id="ProtNLM"/>
    </source>
</evidence>
<feature type="transmembrane region" description="Helical" evidence="1">
    <location>
        <begin position="20"/>
        <end position="42"/>
    </location>
</feature>
<feature type="transmembrane region" description="Helical" evidence="1">
    <location>
        <begin position="411"/>
        <end position="432"/>
    </location>
</feature>
<evidence type="ECO:0000313" key="3">
    <source>
        <dbReference type="Proteomes" id="UP000066480"/>
    </source>
</evidence>
<protein>
    <recommendedName>
        <fullName evidence="4">DUF445 domain-containing protein</fullName>
    </recommendedName>
</protein>
<dbReference type="RefSeq" id="WP_157063418.1">
    <property type="nucleotide sequence ID" value="NZ_CP011112.1"/>
</dbReference>
<proteinExistence type="predicted"/>
<name>A0A0K1JJX7_9MICO</name>
<accession>A0A0K1JJX7</accession>
<keyword evidence="1" id="KW-0472">Membrane</keyword>
<reference evidence="2 3" key="1">
    <citation type="submission" date="2015-03" db="EMBL/GenBank/DDBJ databases">
        <title>Luteipulveratus halotolerans sp. nov., a novel actinobacterium (Dermacoccaceae) from Sarawak, Malaysia.</title>
        <authorList>
            <person name="Juboi H."/>
            <person name="Basik A."/>
            <person name="Shamsul S.S."/>
            <person name="Arnold P."/>
            <person name="Schmitt E.K."/>
            <person name="Sanglier J.-J."/>
            <person name="Yeo T."/>
        </authorList>
    </citation>
    <scope>NUCLEOTIDE SEQUENCE [LARGE SCALE GENOMIC DNA]</scope>
    <source>
        <strain evidence="2 3">MN07-A0370</strain>
    </source>
</reference>